<name>A0A9E7R6T2_9EURY</name>
<keyword evidence="3" id="KW-1003">Cell membrane</keyword>
<feature type="transmembrane region" description="Helical" evidence="8">
    <location>
        <begin position="465"/>
        <end position="485"/>
    </location>
</feature>
<feature type="transmembrane region" description="Helical" evidence="8">
    <location>
        <begin position="281"/>
        <end position="304"/>
    </location>
</feature>
<dbReference type="AlphaFoldDB" id="A0A9E7R6T2"/>
<evidence type="ECO:0000256" key="5">
    <source>
        <dbReference type="ARBA" id="ARBA00022692"/>
    </source>
</evidence>
<proteinExistence type="inferred from homology"/>
<evidence type="ECO:0000313" key="10">
    <source>
        <dbReference type="EMBL" id="UWM56244.1"/>
    </source>
</evidence>
<keyword evidence="6 8" id="KW-1133">Transmembrane helix</keyword>
<dbReference type="GO" id="GO:0055085">
    <property type="term" value="P:transmembrane transport"/>
    <property type="evidence" value="ECO:0007669"/>
    <property type="project" value="InterPro"/>
</dbReference>
<evidence type="ECO:0000256" key="8">
    <source>
        <dbReference type="RuleBase" id="RU363032"/>
    </source>
</evidence>
<dbReference type="CDD" id="cd06261">
    <property type="entry name" value="TM_PBP2"/>
    <property type="match status" value="2"/>
</dbReference>
<comment type="subcellular location">
    <subcellularLocation>
        <location evidence="1">Cell inner membrane</location>
        <topology evidence="1">Multi-pass membrane protein</topology>
    </subcellularLocation>
    <subcellularLocation>
        <location evidence="8">Cell membrane</location>
        <topology evidence="8">Multi-pass membrane protein</topology>
    </subcellularLocation>
</comment>
<evidence type="ECO:0000256" key="7">
    <source>
        <dbReference type="ARBA" id="ARBA00023136"/>
    </source>
</evidence>
<dbReference type="InterPro" id="IPR000515">
    <property type="entry name" value="MetI-like"/>
</dbReference>
<feature type="transmembrane region" description="Helical" evidence="8">
    <location>
        <begin position="434"/>
        <end position="459"/>
    </location>
</feature>
<feature type="transmembrane region" description="Helical" evidence="8">
    <location>
        <begin position="104"/>
        <end position="126"/>
    </location>
</feature>
<feature type="transmembrane region" description="Helical" evidence="8">
    <location>
        <begin position="12"/>
        <end position="32"/>
    </location>
</feature>
<accession>A0A9E7R6T2</accession>
<evidence type="ECO:0000259" key="9">
    <source>
        <dbReference type="PROSITE" id="PS50928"/>
    </source>
</evidence>
<keyword evidence="11" id="KW-1185">Reference proteome</keyword>
<protein>
    <submittedName>
        <fullName evidence="10">Iron ABC transporter permease</fullName>
    </submittedName>
</protein>
<evidence type="ECO:0000256" key="3">
    <source>
        <dbReference type="ARBA" id="ARBA00022475"/>
    </source>
</evidence>
<dbReference type="Pfam" id="PF00528">
    <property type="entry name" value="BPD_transp_1"/>
    <property type="match status" value="2"/>
</dbReference>
<feature type="transmembrane region" description="Helical" evidence="8">
    <location>
        <begin position="171"/>
        <end position="193"/>
    </location>
</feature>
<evidence type="ECO:0000256" key="2">
    <source>
        <dbReference type="ARBA" id="ARBA00022448"/>
    </source>
</evidence>
<dbReference type="GO" id="GO:0005886">
    <property type="term" value="C:plasma membrane"/>
    <property type="evidence" value="ECO:0007669"/>
    <property type="project" value="UniProtKB-SubCell"/>
</dbReference>
<feature type="transmembrane region" description="Helical" evidence="8">
    <location>
        <begin position="400"/>
        <end position="422"/>
    </location>
</feature>
<organism evidence="10 11">
    <name type="scientific">Salinirubellus salinus</name>
    <dbReference type="NCBI Taxonomy" id="1364945"/>
    <lineage>
        <taxon>Archaea</taxon>
        <taxon>Methanobacteriati</taxon>
        <taxon>Methanobacteriota</taxon>
        <taxon>Stenosarchaea group</taxon>
        <taxon>Halobacteria</taxon>
        <taxon>Halobacteriales</taxon>
        <taxon>Natronomonadaceae</taxon>
        <taxon>Salinirubellus</taxon>
    </lineage>
</organism>
<keyword evidence="7 8" id="KW-0472">Membrane</keyword>
<dbReference type="RefSeq" id="WP_260643358.1">
    <property type="nucleotide sequence ID" value="NZ_CP104003.1"/>
</dbReference>
<feature type="transmembrane region" description="Helical" evidence="8">
    <location>
        <begin position="520"/>
        <end position="539"/>
    </location>
</feature>
<evidence type="ECO:0000256" key="6">
    <source>
        <dbReference type="ARBA" id="ARBA00022989"/>
    </source>
</evidence>
<dbReference type="EMBL" id="CP104003">
    <property type="protein sequence ID" value="UWM56244.1"/>
    <property type="molecule type" value="Genomic_DNA"/>
</dbReference>
<feature type="transmembrane region" description="Helical" evidence="8">
    <location>
        <begin position="138"/>
        <end position="159"/>
    </location>
</feature>
<dbReference type="Proteomes" id="UP001057580">
    <property type="component" value="Chromosome"/>
</dbReference>
<keyword evidence="2 8" id="KW-0813">Transport</keyword>
<dbReference type="Gene3D" id="1.10.3720.10">
    <property type="entry name" value="MetI-like"/>
    <property type="match status" value="2"/>
</dbReference>
<evidence type="ECO:0000256" key="4">
    <source>
        <dbReference type="ARBA" id="ARBA00022519"/>
    </source>
</evidence>
<dbReference type="SUPFAM" id="SSF161098">
    <property type="entry name" value="MetI-like"/>
    <property type="match status" value="2"/>
</dbReference>
<gene>
    <name evidence="10" type="ORF">N0B31_08095</name>
</gene>
<feature type="domain" description="ABC transmembrane type-1" evidence="9">
    <location>
        <begin position="396"/>
        <end position="595"/>
    </location>
</feature>
<keyword evidence="4" id="KW-0997">Cell inner membrane</keyword>
<dbReference type="PANTHER" id="PTHR43357">
    <property type="entry name" value="INNER MEMBRANE ABC TRANSPORTER PERMEASE PROTEIN YDCV"/>
    <property type="match status" value="1"/>
</dbReference>
<evidence type="ECO:0000313" key="11">
    <source>
        <dbReference type="Proteomes" id="UP001057580"/>
    </source>
</evidence>
<feature type="transmembrane region" description="Helical" evidence="8">
    <location>
        <begin position="577"/>
        <end position="595"/>
    </location>
</feature>
<dbReference type="KEGG" id="ssai:N0B31_08095"/>
<dbReference type="PANTHER" id="PTHR43357:SF4">
    <property type="entry name" value="INNER MEMBRANE ABC TRANSPORTER PERMEASE PROTEIN YDCV"/>
    <property type="match status" value="1"/>
</dbReference>
<feature type="transmembrane region" description="Helical" evidence="8">
    <location>
        <begin position="340"/>
        <end position="360"/>
    </location>
</feature>
<feature type="domain" description="ABC transmembrane type-1" evidence="9">
    <location>
        <begin position="100"/>
        <end position="303"/>
    </location>
</feature>
<feature type="transmembrane region" description="Helical" evidence="8">
    <location>
        <begin position="236"/>
        <end position="261"/>
    </location>
</feature>
<comment type="similarity">
    <text evidence="8">Belongs to the binding-protein-dependent transport system permease family.</text>
</comment>
<keyword evidence="5 8" id="KW-0812">Transmembrane</keyword>
<evidence type="ECO:0000256" key="1">
    <source>
        <dbReference type="ARBA" id="ARBA00004429"/>
    </source>
</evidence>
<dbReference type="GeneID" id="74942375"/>
<dbReference type="PROSITE" id="PS50928">
    <property type="entry name" value="ABC_TM1"/>
    <property type="match status" value="2"/>
</dbReference>
<reference evidence="10" key="1">
    <citation type="submission" date="2022-09" db="EMBL/GenBank/DDBJ databases">
        <title>Diverse halophilic archaea isolated from saline environments.</title>
        <authorList>
            <person name="Cui H.-L."/>
        </authorList>
    </citation>
    <scope>NUCLEOTIDE SEQUENCE</scope>
    <source>
        <strain evidence="10">ZS-35-S2</strain>
    </source>
</reference>
<sequence>MSALRESLERHALALGTLGTLAVLVVTFYHPVGSVLLQALVDGGRLTAGPLLAVLADPFYTGAASGLFADPLGVPGGVAAWLADVTLSPFDVPPLGFGLVGFTAYQAALSTVASVALGLPGAYLLSRFEFRGRRTIRSLTILPFVLPSVMVAVGFLAMFGANGVFNDVLGVFGLGPVRLLFTLEIIVLAHAFYNAPLVTRLVTAAWESVDASGVETARTMGASPRRAFRDVVLPQLWPALLTSALLTFVFTFMTFPIVLALGGLRLATLEVWLYARVGDLALTEAAAIGTIETVLTLSLTYLYLRYEARTAGTTDRGRPLPRRPLFDGVGSLADPVRVALLGYGAVVVVVFVGPLLSMVVESVTDPSGTFTTAYWAFLLDQQTAAAAGTVRPLPAVLRSLAFGVGTLAIAVPMGVVVSVLSVRGGRGSRAAEAVLTAPLAVSGVVVGLGLLQTLVFGTVLFGQRIVVTGAVAVVAAHAVSAYPFVTRNVAPALGGLDPRVVDAARSLGASRVRTLLDVELPLVSTAVLAGAAFAFAISVGEFDSTVILAEGVDSATMPVALERYIGNRSIGPSLGPATAMGTVLLVVTAGSFLVIDRFGGRYEL</sequence>
<dbReference type="InterPro" id="IPR035906">
    <property type="entry name" value="MetI-like_sf"/>
</dbReference>